<dbReference type="EMBL" id="LXPS01000011">
    <property type="protein sequence ID" value="OAE47210.1"/>
    <property type="molecule type" value="Genomic_DNA"/>
</dbReference>
<gene>
    <name evidence="2" type="ORF">A7J57_14380</name>
</gene>
<proteinExistence type="predicted"/>
<feature type="transmembrane region" description="Helical" evidence="1">
    <location>
        <begin position="12"/>
        <end position="34"/>
    </location>
</feature>
<evidence type="ECO:0000313" key="3">
    <source>
        <dbReference type="Proteomes" id="UP000077098"/>
    </source>
</evidence>
<organism evidence="2 3">
    <name type="scientific">Agrobacterium tumefaciens</name>
    <dbReference type="NCBI Taxonomy" id="358"/>
    <lineage>
        <taxon>Bacteria</taxon>
        <taxon>Pseudomonadati</taxon>
        <taxon>Pseudomonadota</taxon>
        <taxon>Alphaproteobacteria</taxon>
        <taxon>Hyphomicrobiales</taxon>
        <taxon>Rhizobiaceae</taxon>
        <taxon>Rhizobium/Agrobacterium group</taxon>
        <taxon>Agrobacterium</taxon>
        <taxon>Agrobacterium tumefaciens complex</taxon>
    </lineage>
</organism>
<keyword evidence="1" id="KW-1133">Transmembrane helix</keyword>
<comment type="caution">
    <text evidence="2">The sequence shown here is derived from an EMBL/GenBank/DDBJ whole genome shotgun (WGS) entry which is preliminary data.</text>
</comment>
<protein>
    <recommendedName>
        <fullName evidence="4">Transmembrane anchored protein</fullName>
    </recommendedName>
</protein>
<reference evidence="2 3" key="1">
    <citation type="submission" date="2016-05" db="EMBL/GenBank/DDBJ databases">
        <authorList>
            <person name="Lavstsen T."/>
            <person name="Jespersen J.S."/>
        </authorList>
    </citation>
    <scope>NUCLEOTIDE SEQUENCE [LARGE SCALE GENOMIC DNA]</scope>
    <source>
        <strain evidence="2 3">KCJ1736</strain>
    </source>
</reference>
<sequence>MTDHKRLFSPSFMFRAALVGVSLLVTLAAMNVGIKWYGARISQAGYTTETDAVEIVIGNDRLRLAKNTLRAPAERFGGERDRVDLFLTWPDLRGYEQANRSLFDDPAQAPRLIFIQLSRSTMSEDMSGRFGPIYARLTEGEPVPLKHGLLLHRLRTDSGYGKEVILTGERNGQSAYVVRCLMPEPPQQPTGSDCQRDIRVGQDLSLFYRFSSLLLPQWDKVDAAVKNYIEHRLVKDGNP</sequence>
<dbReference type="AlphaFoldDB" id="A0A176XD09"/>
<dbReference type="Proteomes" id="UP000077098">
    <property type="component" value="Unassembled WGS sequence"/>
</dbReference>
<evidence type="ECO:0000313" key="2">
    <source>
        <dbReference type="EMBL" id="OAE47210.1"/>
    </source>
</evidence>
<accession>A0A176XD09</accession>
<evidence type="ECO:0000256" key="1">
    <source>
        <dbReference type="SAM" id="Phobius"/>
    </source>
</evidence>
<dbReference type="RefSeq" id="WP_063948982.1">
    <property type="nucleotide sequence ID" value="NZ_LXPS01000011.1"/>
</dbReference>
<name>A0A176XD09_AGRTU</name>
<evidence type="ECO:0008006" key="4">
    <source>
        <dbReference type="Google" id="ProtNLM"/>
    </source>
</evidence>
<keyword evidence="1" id="KW-0472">Membrane</keyword>
<keyword evidence="1" id="KW-0812">Transmembrane</keyword>